<feature type="domain" description="Calcineurin-like phosphoesterase" evidence="7">
    <location>
        <begin position="6"/>
        <end position="204"/>
    </location>
</feature>
<reference evidence="8" key="1">
    <citation type="submission" date="2018-06" db="EMBL/GenBank/DDBJ databases">
        <authorList>
            <person name="Zhirakovskaya E."/>
        </authorList>
    </citation>
    <scope>NUCLEOTIDE SEQUENCE</scope>
</reference>
<dbReference type="InterPro" id="IPR043461">
    <property type="entry name" value="LpxH-like"/>
</dbReference>
<dbReference type="Gene3D" id="3.60.21.10">
    <property type="match status" value="1"/>
</dbReference>
<dbReference type="EMBL" id="UOGD01000336">
    <property type="protein sequence ID" value="VAX26389.1"/>
    <property type="molecule type" value="Genomic_DNA"/>
</dbReference>
<evidence type="ECO:0000256" key="1">
    <source>
        <dbReference type="ARBA" id="ARBA00022475"/>
    </source>
</evidence>
<keyword evidence="3" id="KW-0479">Metal-binding</keyword>
<dbReference type="PANTHER" id="PTHR34990">
    <property type="entry name" value="UDP-2,3-DIACYLGLUCOSAMINE HYDROLASE-RELATED"/>
    <property type="match status" value="1"/>
</dbReference>
<proteinExistence type="predicted"/>
<keyword evidence="2" id="KW-0997">Cell inner membrane</keyword>
<keyword evidence="5" id="KW-0472">Membrane</keyword>
<protein>
    <submittedName>
        <fullName evidence="8">UDP-2,3-diacylglucosamine diphosphatase</fullName>
        <ecNumber evidence="8">3.6.1.54</ecNumber>
    </submittedName>
</protein>
<name>A0A3B1C862_9ZZZZ</name>
<dbReference type="Pfam" id="PF00149">
    <property type="entry name" value="Metallophos"/>
    <property type="match status" value="1"/>
</dbReference>
<dbReference type="GO" id="GO:0046872">
    <property type="term" value="F:metal ion binding"/>
    <property type="evidence" value="ECO:0007669"/>
    <property type="project" value="UniProtKB-KW"/>
</dbReference>
<dbReference type="GO" id="GO:0009245">
    <property type="term" value="P:lipid A biosynthetic process"/>
    <property type="evidence" value="ECO:0007669"/>
    <property type="project" value="TreeGrafter"/>
</dbReference>
<evidence type="ECO:0000256" key="2">
    <source>
        <dbReference type="ARBA" id="ARBA00022519"/>
    </source>
</evidence>
<dbReference type="CDD" id="cd07398">
    <property type="entry name" value="MPP_YbbF-LpxH"/>
    <property type="match status" value="1"/>
</dbReference>
<sequence length="241" mass="28567">MRKNYYFVSDLHFGLLSHQEERERELSFVKFLNSIKEDAAELFILGDLFDYWFEYKRVIQKGYHRTFTALEDITNAGVKVHYIIGNHDFMHRDFFEKYLDLELHQGDIETEINDKKFFLAHGDGLVKNDYGYLILKKIFRNKFIQNIYSLIHPNLGIKIASGISKTSRDYTGKKDYGKEDGMFEFAKTKIEGGYDFVILGHSHNREFKNYKNGYYINLGTWLDEPSYGIFSDGEFKMIDWE</sequence>
<evidence type="ECO:0000256" key="6">
    <source>
        <dbReference type="ARBA" id="ARBA00023211"/>
    </source>
</evidence>
<organism evidence="8">
    <name type="scientific">hydrothermal vent metagenome</name>
    <dbReference type="NCBI Taxonomy" id="652676"/>
    <lineage>
        <taxon>unclassified sequences</taxon>
        <taxon>metagenomes</taxon>
        <taxon>ecological metagenomes</taxon>
    </lineage>
</organism>
<accession>A0A3B1C862</accession>
<dbReference type="AlphaFoldDB" id="A0A3B1C862"/>
<evidence type="ECO:0000313" key="8">
    <source>
        <dbReference type="EMBL" id="VAX26389.1"/>
    </source>
</evidence>
<keyword evidence="1" id="KW-1003">Cell membrane</keyword>
<evidence type="ECO:0000259" key="7">
    <source>
        <dbReference type="Pfam" id="PF00149"/>
    </source>
</evidence>
<evidence type="ECO:0000256" key="5">
    <source>
        <dbReference type="ARBA" id="ARBA00023136"/>
    </source>
</evidence>
<dbReference type="SUPFAM" id="SSF56300">
    <property type="entry name" value="Metallo-dependent phosphatases"/>
    <property type="match status" value="1"/>
</dbReference>
<keyword evidence="4 8" id="KW-0378">Hydrolase</keyword>
<keyword evidence="6" id="KW-0464">Manganese</keyword>
<dbReference type="GO" id="GO:0008758">
    <property type="term" value="F:UDP-2,3-diacylglucosamine hydrolase activity"/>
    <property type="evidence" value="ECO:0007669"/>
    <property type="project" value="TreeGrafter"/>
</dbReference>
<gene>
    <name evidence="8" type="ORF">MNBD_IGNAVI01-1923</name>
</gene>
<dbReference type="GO" id="GO:0016020">
    <property type="term" value="C:membrane"/>
    <property type="evidence" value="ECO:0007669"/>
    <property type="project" value="GOC"/>
</dbReference>
<dbReference type="InterPro" id="IPR004843">
    <property type="entry name" value="Calcineurin-like_PHP"/>
</dbReference>
<evidence type="ECO:0000256" key="3">
    <source>
        <dbReference type="ARBA" id="ARBA00022723"/>
    </source>
</evidence>
<dbReference type="PANTHER" id="PTHR34990:SF1">
    <property type="entry name" value="UDP-2,3-DIACYLGLUCOSAMINE HYDROLASE"/>
    <property type="match status" value="1"/>
</dbReference>
<dbReference type="InterPro" id="IPR029052">
    <property type="entry name" value="Metallo-depent_PP-like"/>
</dbReference>
<dbReference type="EC" id="3.6.1.54" evidence="8"/>
<evidence type="ECO:0000256" key="4">
    <source>
        <dbReference type="ARBA" id="ARBA00022801"/>
    </source>
</evidence>